<gene>
    <name evidence="11" type="ORF">KP509_14G000900</name>
</gene>
<evidence type="ECO:0000256" key="9">
    <source>
        <dbReference type="ARBA" id="ARBA00023136"/>
    </source>
</evidence>
<dbReference type="Proteomes" id="UP000825935">
    <property type="component" value="Chromosome 14"/>
</dbReference>
<dbReference type="AlphaFoldDB" id="A0A8T2TA29"/>
<dbReference type="GO" id="GO:0006665">
    <property type="term" value="P:sphingolipid metabolic process"/>
    <property type="evidence" value="ECO:0007669"/>
    <property type="project" value="UniProtKB-UniRule"/>
</dbReference>
<comment type="function">
    <text evidence="10">Mediator of sterol homeostasis involved in sterol uptake, trafficking and distribution into membranes.</text>
</comment>
<dbReference type="GO" id="GO:0032366">
    <property type="term" value="P:intracellular sterol transport"/>
    <property type="evidence" value="ECO:0007669"/>
    <property type="project" value="UniProtKB-UniRule"/>
</dbReference>
<keyword evidence="5 10" id="KW-0256">Endoplasmic reticulum</keyword>
<keyword evidence="10" id="KW-0746">Sphingolipid metabolism</keyword>
<accession>A0A8T2TA29</accession>
<feature type="transmembrane region" description="Helical" evidence="10">
    <location>
        <begin position="203"/>
        <end position="226"/>
    </location>
</feature>
<reference evidence="11" key="1">
    <citation type="submission" date="2021-08" db="EMBL/GenBank/DDBJ databases">
        <title>WGS assembly of Ceratopteris richardii.</title>
        <authorList>
            <person name="Marchant D.B."/>
            <person name="Chen G."/>
            <person name="Jenkins J."/>
            <person name="Shu S."/>
            <person name="Leebens-Mack J."/>
            <person name="Grimwood J."/>
            <person name="Schmutz J."/>
            <person name="Soltis P."/>
            <person name="Soltis D."/>
            <person name="Chen Z.-H."/>
        </authorList>
    </citation>
    <scope>NUCLEOTIDE SEQUENCE</scope>
    <source>
        <strain evidence="11">Whitten #5841</strain>
        <tissue evidence="11">Leaf</tissue>
    </source>
</reference>
<dbReference type="GO" id="GO:0016125">
    <property type="term" value="P:sterol metabolic process"/>
    <property type="evidence" value="ECO:0007669"/>
    <property type="project" value="UniProtKB-UniRule"/>
</dbReference>
<comment type="caution">
    <text evidence="11">The sequence shown here is derived from an EMBL/GenBank/DDBJ whole genome shotgun (WGS) entry which is preliminary data.</text>
</comment>
<name>A0A8T2TA29_CERRI</name>
<evidence type="ECO:0000256" key="3">
    <source>
        <dbReference type="ARBA" id="ARBA00022448"/>
    </source>
</evidence>
<dbReference type="EMBL" id="CM035419">
    <property type="protein sequence ID" value="KAH7414594.1"/>
    <property type="molecule type" value="Genomic_DNA"/>
</dbReference>
<dbReference type="GO" id="GO:0097036">
    <property type="term" value="P:regulation of plasma membrane sterol distribution"/>
    <property type="evidence" value="ECO:0007669"/>
    <property type="project" value="UniProtKB-UniRule"/>
</dbReference>
<dbReference type="PANTHER" id="PTHR14467">
    <property type="entry name" value="ARV1"/>
    <property type="match status" value="1"/>
</dbReference>
<evidence type="ECO:0000256" key="8">
    <source>
        <dbReference type="ARBA" id="ARBA00023098"/>
    </source>
</evidence>
<keyword evidence="6 10" id="KW-1133">Transmembrane helix</keyword>
<evidence type="ECO:0000256" key="10">
    <source>
        <dbReference type="RuleBase" id="RU368065"/>
    </source>
</evidence>
<feature type="transmembrane region" description="Helical" evidence="10">
    <location>
        <begin position="162"/>
        <end position="183"/>
    </location>
</feature>
<dbReference type="GO" id="GO:0005794">
    <property type="term" value="C:Golgi apparatus"/>
    <property type="evidence" value="ECO:0007669"/>
    <property type="project" value="TreeGrafter"/>
</dbReference>
<dbReference type="EMBL" id="CM035419">
    <property type="protein sequence ID" value="KAH7414593.1"/>
    <property type="molecule type" value="Genomic_DNA"/>
</dbReference>
<evidence type="ECO:0000256" key="7">
    <source>
        <dbReference type="ARBA" id="ARBA00023055"/>
    </source>
</evidence>
<dbReference type="GO" id="GO:0032541">
    <property type="term" value="C:cortical endoplasmic reticulum"/>
    <property type="evidence" value="ECO:0007669"/>
    <property type="project" value="TreeGrafter"/>
</dbReference>
<keyword evidence="7 10" id="KW-0445">Lipid transport</keyword>
<keyword evidence="12" id="KW-1185">Reference proteome</keyword>
<dbReference type="OrthoDB" id="2192830at2759"/>
<evidence type="ECO:0000256" key="4">
    <source>
        <dbReference type="ARBA" id="ARBA00022692"/>
    </source>
</evidence>
<dbReference type="InterPro" id="IPR007290">
    <property type="entry name" value="Arv1"/>
</dbReference>
<evidence type="ECO:0000256" key="2">
    <source>
        <dbReference type="ARBA" id="ARBA00009187"/>
    </source>
</evidence>
<keyword evidence="8 10" id="KW-0443">Lipid metabolism</keyword>
<dbReference type="GO" id="GO:0005789">
    <property type="term" value="C:endoplasmic reticulum membrane"/>
    <property type="evidence" value="ECO:0007669"/>
    <property type="project" value="UniProtKB-SubCell"/>
</dbReference>
<dbReference type="PANTHER" id="PTHR14467:SF0">
    <property type="entry name" value="PROTEIN ARV1"/>
    <property type="match status" value="1"/>
</dbReference>
<evidence type="ECO:0000313" key="12">
    <source>
        <dbReference type="Proteomes" id="UP000825935"/>
    </source>
</evidence>
<evidence type="ECO:0000256" key="6">
    <source>
        <dbReference type="ARBA" id="ARBA00022989"/>
    </source>
</evidence>
<keyword evidence="9 10" id="KW-0472">Membrane</keyword>
<dbReference type="Pfam" id="PF04161">
    <property type="entry name" value="Arv1"/>
    <property type="match status" value="1"/>
</dbReference>
<evidence type="ECO:0000313" key="11">
    <source>
        <dbReference type="EMBL" id="KAH7414593.1"/>
    </source>
</evidence>
<sequence length="235" mass="26833">MTKDGLRNPMCCVHCGTTVNEVYVQYSPGNIRLTKCVECKCVADEYVECEMMIILIDLILHKPEAYRHLFFNYPNLNKLNMKVLIWKTCLLFLLLDSCRQSFMSAGKKVDTIKWDSLTAFVSTAGKLFGQVLLQNVIYLITIMMASYITLQRYSHSTFRWGDLLLALLFSSYFKLFTFAMMVWDFSPFMVQIVEMFVLSSNTIAVKVITSHSTLISAIVVALGALARLSMVAFSW</sequence>
<comment type="function">
    <text evidence="10">Regulates also the sphingolipid metabolism.</text>
</comment>
<evidence type="ECO:0000256" key="1">
    <source>
        <dbReference type="ARBA" id="ARBA00004477"/>
    </source>
</evidence>
<feature type="transmembrane region" description="Helical" evidence="10">
    <location>
        <begin position="127"/>
        <end position="150"/>
    </location>
</feature>
<comment type="subcellular location">
    <subcellularLocation>
        <location evidence="1 10">Endoplasmic reticulum membrane</location>
        <topology evidence="1 10">Multi-pass membrane protein</topology>
    </subcellularLocation>
</comment>
<proteinExistence type="inferred from homology"/>
<keyword evidence="4 10" id="KW-0812">Transmembrane</keyword>
<comment type="similarity">
    <text evidence="2 10">Belongs to the ARV1 family.</text>
</comment>
<keyword evidence="3 10" id="KW-0813">Transport</keyword>
<protein>
    <recommendedName>
        <fullName evidence="10">Protein ARV</fullName>
    </recommendedName>
</protein>
<dbReference type="OMA" id="MLDMNVK"/>
<evidence type="ECO:0000256" key="5">
    <source>
        <dbReference type="ARBA" id="ARBA00022824"/>
    </source>
</evidence>
<organism evidence="11 12">
    <name type="scientific">Ceratopteris richardii</name>
    <name type="common">Triangle waterfern</name>
    <dbReference type="NCBI Taxonomy" id="49495"/>
    <lineage>
        <taxon>Eukaryota</taxon>
        <taxon>Viridiplantae</taxon>
        <taxon>Streptophyta</taxon>
        <taxon>Embryophyta</taxon>
        <taxon>Tracheophyta</taxon>
        <taxon>Polypodiopsida</taxon>
        <taxon>Polypodiidae</taxon>
        <taxon>Polypodiales</taxon>
        <taxon>Pteridineae</taxon>
        <taxon>Pteridaceae</taxon>
        <taxon>Parkerioideae</taxon>
        <taxon>Ceratopteris</taxon>
    </lineage>
</organism>